<dbReference type="AlphaFoldDB" id="A0A645I6Z3"/>
<accession>A0A645I6Z3</accession>
<reference evidence="1" key="1">
    <citation type="submission" date="2019-08" db="EMBL/GenBank/DDBJ databases">
        <authorList>
            <person name="Kucharzyk K."/>
            <person name="Murdoch R.W."/>
            <person name="Higgins S."/>
            <person name="Loffler F."/>
        </authorList>
    </citation>
    <scope>NUCLEOTIDE SEQUENCE</scope>
</reference>
<proteinExistence type="predicted"/>
<sequence>MTGNECLATALALMYCEAGDSGDYAQTALPVLNLLLAETFPGNNSLREADGLEPLGAIPYLASLDDELPCQERIARGVLPYGLAGLLLGEDDAALSTQYKNKYEFERSAAFSCGYADMTDSYAEEGT</sequence>
<organism evidence="1">
    <name type="scientific">bioreactor metagenome</name>
    <dbReference type="NCBI Taxonomy" id="1076179"/>
    <lineage>
        <taxon>unclassified sequences</taxon>
        <taxon>metagenomes</taxon>
        <taxon>ecological metagenomes</taxon>
    </lineage>
</organism>
<comment type="caution">
    <text evidence="1">The sequence shown here is derived from an EMBL/GenBank/DDBJ whole genome shotgun (WGS) entry which is preliminary data.</text>
</comment>
<protein>
    <submittedName>
        <fullName evidence="1">Uncharacterized protein</fullName>
    </submittedName>
</protein>
<evidence type="ECO:0000313" key="1">
    <source>
        <dbReference type="EMBL" id="MPN46666.1"/>
    </source>
</evidence>
<name>A0A645I6Z3_9ZZZZ</name>
<dbReference type="EMBL" id="VSSQ01107533">
    <property type="protein sequence ID" value="MPN46666.1"/>
    <property type="molecule type" value="Genomic_DNA"/>
</dbReference>
<gene>
    <name evidence="1" type="ORF">SDC9_194262</name>
</gene>